<evidence type="ECO:0000313" key="3">
    <source>
        <dbReference type="EMBL" id="CAL4783688.1"/>
    </source>
</evidence>
<comment type="caution">
    <text evidence="2">The sequence shown here is derived from an EMBL/GenBank/DDBJ whole genome shotgun (WGS) entry which is preliminary data.</text>
</comment>
<reference evidence="3 4" key="2">
    <citation type="submission" date="2024-05" db="EMBL/GenBank/DDBJ databases">
        <authorList>
            <person name="Chen Y."/>
            <person name="Shah S."/>
            <person name="Dougan E. K."/>
            <person name="Thang M."/>
            <person name="Chan C."/>
        </authorList>
    </citation>
    <scope>NUCLEOTIDE SEQUENCE [LARGE SCALE GENOMIC DNA]</scope>
</reference>
<dbReference type="EMBL" id="CAMXCT030002201">
    <property type="protein sequence ID" value="CAL4783688.1"/>
    <property type="molecule type" value="Genomic_DNA"/>
</dbReference>
<gene>
    <name evidence="2" type="ORF">C1SCF055_LOCUS22861</name>
</gene>
<dbReference type="Proteomes" id="UP001152797">
    <property type="component" value="Unassembled WGS sequence"/>
</dbReference>
<protein>
    <submittedName>
        <fullName evidence="2">Uncharacterized protein</fullName>
    </submittedName>
</protein>
<feature type="region of interest" description="Disordered" evidence="1">
    <location>
        <begin position="1"/>
        <end position="114"/>
    </location>
</feature>
<name>A0A9P1CRZ4_9DINO</name>
<sequence length="481" mass="53436">MVASAPVASKSLHMGEPQPPVPEQIAAEPSSSSLPTEEVKEVKDAAKDGKTAGAQQAQVSVLDQPEAETTRLQQQAWKKELDQQEAEVAASPKAKVEKAKGKEQAKAKDMAVKKRKNDGDKATFAGRYKSSTKTTGMIWECLRNKFESSLKSKLRSPSKFETTFWTFAMNKWQSENLDLDQLDEDGITAAADSAGDAYCDAPPEERPRDLRPFWAPFVQTWLVWVVLGHSGIGRLAHNRGYSACCYDVLYDPEVKEAHHKNPKKPLKGGCMDLSSDGGFTCMLIALITISLGGHMVLENPGSSLIWMHDKFQWFLGALESVGLKVYRQSFWMAYFGHSCMKRTILWSTSKVVGTFGLGNGAGVKKPPKGKKTVTAVKYTNRKGHAAYKGSSSLKSTQIYPVRFAGQLVRSLSTMFRATGAIPEPDFPSVDTSRPFIEIFQEMTFDDWWEEDAALKSVYRYLRGCKTLEIPPEYRPLLPTQI</sequence>
<evidence type="ECO:0000313" key="4">
    <source>
        <dbReference type="Proteomes" id="UP001152797"/>
    </source>
</evidence>
<organism evidence="2">
    <name type="scientific">Cladocopium goreaui</name>
    <dbReference type="NCBI Taxonomy" id="2562237"/>
    <lineage>
        <taxon>Eukaryota</taxon>
        <taxon>Sar</taxon>
        <taxon>Alveolata</taxon>
        <taxon>Dinophyceae</taxon>
        <taxon>Suessiales</taxon>
        <taxon>Symbiodiniaceae</taxon>
        <taxon>Cladocopium</taxon>
    </lineage>
</organism>
<accession>A0A9P1CRZ4</accession>
<evidence type="ECO:0000313" key="2">
    <source>
        <dbReference type="EMBL" id="CAI3996376.1"/>
    </source>
</evidence>
<evidence type="ECO:0000256" key="1">
    <source>
        <dbReference type="SAM" id="MobiDB-lite"/>
    </source>
</evidence>
<feature type="compositionally biased region" description="Basic and acidic residues" evidence="1">
    <location>
        <begin position="37"/>
        <end position="50"/>
    </location>
</feature>
<dbReference type="EMBL" id="CAMXCT020002201">
    <property type="protein sequence ID" value="CAL1149751.1"/>
    <property type="molecule type" value="Genomic_DNA"/>
</dbReference>
<proteinExistence type="predicted"/>
<reference evidence="2" key="1">
    <citation type="submission" date="2022-10" db="EMBL/GenBank/DDBJ databases">
        <authorList>
            <person name="Chen Y."/>
            <person name="Dougan E. K."/>
            <person name="Chan C."/>
            <person name="Rhodes N."/>
            <person name="Thang M."/>
        </authorList>
    </citation>
    <scope>NUCLEOTIDE SEQUENCE</scope>
</reference>
<dbReference type="EMBL" id="CAMXCT010002201">
    <property type="protein sequence ID" value="CAI3996376.1"/>
    <property type="molecule type" value="Genomic_DNA"/>
</dbReference>
<feature type="compositionally biased region" description="Basic and acidic residues" evidence="1">
    <location>
        <begin position="94"/>
        <end position="114"/>
    </location>
</feature>
<keyword evidence="4" id="KW-1185">Reference proteome</keyword>
<dbReference type="AlphaFoldDB" id="A0A9P1CRZ4"/>